<protein>
    <submittedName>
        <fullName evidence="2">Uncharacterized protein</fullName>
    </submittedName>
</protein>
<evidence type="ECO:0000256" key="1">
    <source>
        <dbReference type="SAM" id="MobiDB-lite"/>
    </source>
</evidence>
<keyword evidence="3" id="KW-1185">Reference proteome</keyword>
<evidence type="ECO:0000313" key="3">
    <source>
        <dbReference type="Proteomes" id="UP000606490"/>
    </source>
</evidence>
<evidence type="ECO:0000313" key="2">
    <source>
        <dbReference type="EMBL" id="MBL6459087.1"/>
    </source>
</evidence>
<dbReference type="Proteomes" id="UP000606490">
    <property type="component" value="Unassembled WGS sequence"/>
</dbReference>
<name>A0ABS1VBT5_9PROT</name>
<comment type="caution">
    <text evidence="2">The sequence shown here is derived from an EMBL/GenBank/DDBJ whole genome shotgun (WGS) entry which is preliminary data.</text>
</comment>
<feature type="region of interest" description="Disordered" evidence="1">
    <location>
        <begin position="35"/>
        <end position="64"/>
    </location>
</feature>
<dbReference type="EMBL" id="JAEUXJ010000026">
    <property type="protein sequence ID" value="MBL6459087.1"/>
    <property type="molecule type" value="Genomic_DNA"/>
</dbReference>
<dbReference type="RefSeq" id="WP_202828821.1">
    <property type="nucleotide sequence ID" value="NZ_JAEUXJ010000026.1"/>
</dbReference>
<gene>
    <name evidence="2" type="ORF">JMJ55_27550</name>
</gene>
<accession>A0ABS1VBT5</accession>
<sequence length="64" mass="7284">MAIMRHEPELGHGGLEPRPKHLIQQVRFGEDHVAAHPGMPGRQRQVSVMITRTRPLPTEDRAWA</sequence>
<reference evidence="2 3" key="1">
    <citation type="submission" date="2021-01" db="EMBL/GenBank/DDBJ databases">
        <title>Belnapia mucosa sp. nov. and Belnapia arida sp. nov., isolated from the Tabernas Desert (Almeria, Spain).</title>
        <authorList>
            <person name="Molina-Menor E."/>
            <person name="Vidal-Verdu A."/>
            <person name="Calonge A."/>
            <person name="Satari L."/>
            <person name="Pereto Magraner J."/>
            <person name="Porcar Miralles M."/>
        </authorList>
    </citation>
    <scope>NUCLEOTIDE SEQUENCE [LARGE SCALE GENOMIC DNA]</scope>
    <source>
        <strain evidence="2 3">T6</strain>
    </source>
</reference>
<organism evidence="2 3">
    <name type="scientific">Belnapia mucosa</name>
    <dbReference type="NCBI Taxonomy" id="2804532"/>
    <lineage>
        <taxon>Bacteria</taxon>
        <taxon>Pseudomonadati</taxon>
        <taxon>Pseudomonadota</taxon>
        <taxon>Alphaproteobacteria</taxon>
        <taxon>Acetobacterales</taxon>
        <taxon>Roseomonadaceae</taxon>
        <taxon>Belnapia</taxon>
    </lineage>
</organism>
<proteinExistence type="predicted"/>